<evidence type="ECO:0000256" key="1">
    <source>
        <dbReference type="PROSITE-ProRule" id="PRU00266"/>
    </source>
</evidence>
<keyword evidence="1" id="KW-0694">RNA-binding</keyword>
<feature type="domain" description="DRBM" evidence="3">
    <location>
        <begin position="160"/>
        <end position="233"/>
    </location>
</feature>
<dbReference type="Gramene" id="QL05p059181:mrna">
    <property type="protein sequence ID" value="QL05p059181:mrna"/>
    <property type="gene ID" value="QL05p059181"/>
</dbReference>
<evidence type="ECO:0000256" key="2">
    <source>
        <dbReference type="SAM" id="MobiDB-lite"/>
    </source>
</evidence>
<sequence length="237" mass="25954">MFSIHLNVLFISGENSLTLEGENVLSGLRHQSGAATSAIQRDPSTLCHTGLLLKQNQNHQTRSVLFRRSPYLEKTESGCLLSSDQRSSSPPPSDSVLEPGKCAGAAVIVVSQPQGSSEKKETAKLNAAKQALLKLSESMPTNVGRLDFSFGLNKSFEIDGAKQKLHEPCGKKKWPKPIYSLEKDEGPPHDMKYVSSVQIPTVDGILYKEGDEKSRGKEAQNSAASWIIRALQEFNYL</sequence>
<accession>A0A7N2LSN3</accession>
<evidence type="ECO:0000313" key="4">
    <source>
        <dbReference type="EnsemblPlants" id="QL05p059181:mrna"/>
    </source>
</evidence>
<dbReference type="EMBL" id="LRBV02000005">
    <property type="status" value="NOT_ANNOTATED_CDS"/>
    <property type="molecule type" value="Genomic_DNA"/>
</dbReference>
<dbReference type="GO" id="GO:0003723">
    <property type="term" value="F:RNA binding"/>
    <property type="evidence" value="ECO:0007669"/>
    <property type="project" value="UniProtKB-UniRule"/>
</dbReference>
<dbReference type="AlphaFoldDB" id="A0A7N2LSN3"/>
<dbReference type="Gene3D" id="3.30.160.20">
    <property type="match status" value="1"/>
</dbReference>
<dbReference type="InParanoid" id="A0A7N2LSN3"/>
<name>A0A7N2LSN3_QUELO</name>
<dbReference type="PROSITE" id="PS50137">
    <property type="entry name" value="DS_RBD"/>
    <property type="match status" value="1"/>
</dbReference>
<evidence type="ECO:0000313" key="5">
    <source>
        <dbReference type="Proteomes" id="UP000594261"/>
    </source>
</evidence>
<organism evidence="4 5">
    <name type="scientific">Quercus lobata</name>
    <name type="common">Valley oak</name>
    <dbReference type="NCBI Taxonomy" id="97700"/>
    <lineage>
        <taxon>Eukaryota</taxon>
        <taxon>Viridiplantae</taxon>
        <taxon>Streptophyta</taxon>
        <taxon>Embryophyta</taxon>
        <taxon>Tracheophyta</taxon>
        <taxon>Spermatophyta</taxon>
        <taxon>Magnoliopsida</taxon>
        <taxon>eudicotyledons</taxon>
        <taxon>Gunneridae</taxon>
        <taxon>Pentapetalae</taxon>
        <taxon>rosids</taxon>
        <taxon>fabids</taxon>
        <taxon>Fagales</taxon>
        <taxon>Fagaceae</taxon>
        <taxon>Quercus</taxon>
    </lineage>
</organism>
<dbReference type="SUPFAM" id="SSF54768">
    <property type="entry name" value="dsRNA-binding domain-like"/>
    <property type="match status" value="1"/>
</dbReference>
<reference evidence="4" key="2">
    <citation type="submission" date="2021-01" db="UniProtKB">
        <authorList>
            <consortium name="EnsemblPlants"/>
        </authorList>
    </citation>
    <scope>IDENTIFICATION</scope>
</reference>
<feature type="region of interest" description="Disordered" evidence="2">
    <location>
        <begin position="77"/>
        <end position="97"/>
    </location>
</feature>
<dbReference type="Pfam" id="PF00035">
    <property type="entry name" value="dsrm"/>
    <property type="match status" value="1"/>
</dbReference>
<dbReference type="Proteomes" id="UP000594261">
    <property type="component" value="Chromosome 5"/>
</dbReference>
<dbReference type="EnsemblPlants" id="QL05p059181:mrna">
    <property type="protein sequence ID" value="QL05p059181:mrna"/>
    <property type="gene ID" value="QL05p059181"/>
</dbReference>
<dbReference type="InterPro" id="IPR014720">
    <property type="entry name" value="dsRBD_dom"/>
</dbReference>
<proteinExistence type="predicted"/>
<keyword evidence="5" id="KW-1185">Reference proteome</keyword>
<evidence type="ECO:0000259" key="3">
    <source>
        <dbReference type="PROSITE" id="PS50137"/>
    </source>
</evidence>
<protein>
    <recommendedName>
        <fullName evidence="3">DRBM domain-containing protein</fullName>
    </recommendedName>
</protein>
<dbReference type="SMART" id="SM00358">
    <property type="entry name" value="DSRM"/>
    <property type="match status" value="1"/>
</dbReference>
<reference evidence="4 5" key="1">
    <citation type="journal article" date="2016" name="G3 (Bethesda)">
        <title>First Draft Assembly and Annotation of the Genome of a California Endemic Oak Quercus lobata Nee (Fagaceae).</title>
        <authorList>
            <person name="Sork V.L."/>
            <person name="Fitz-Gibbon S.T."/>
            <person name="Puiu D."/>
            <person name="Crepeau M."/>
            <person name="Gugger P.F."/>
            <person name="Sherman R."/>
            <person name="Stevens K."/>
            <person name="Langley C.H."/>
            <person name="Pellegrini M."/>
            <person name="Salzberg S.L."/>
        </authorList>
    </citation>
    <scope>NUCLEOTIDE SEQUENCE [LARGE SCALE GENOMIC DNA]</scope>
    <source>
        <strain evidence="4 5">cv. SW786</strain>
    </source>
</reference>